<gene>
    <name evidence="1" type="ORF">HINF_LOCUS1261</name>
</gene>
<accession>A0ABP1GJ46</accession>
<dbReference type="Proteomes" id="UP001642409">
    <property type="component" value="Unassembled WGS sequence"/>
</dbReference>
<evidence type="ECO:0000313" key="1">
    <source>
        <dbReference type="EMBL" id="CAL5971321.1"/>
    </source>
</evidence>
<organism evidence="1 2">
    <name type="scientific">Hexamita inflata</name>
    <dbReference type="NCBI Taxonomy" id="28002"/>
    <lineage>
        <taxon>Eukaryota</taxon>
        <taxon>Metamonada</taxon>
        <taxon>Diplomonadida</taxon>
        <taxon>Hexamitidae</taxon>
        <taxon>Hexamitinae</taxon>
        <taxon>Hexamita</taxon>
    </lineage>
</organism>
<keyword evidence="2" id="KW-1185">Reference proteome</keyword>
<name>A0ABP1GJ46_9EUKA</name>
<dbReference type="EMBL" id="CAXDID020000002">
    <property type="protein sequence ID" value="CAL5971321.1"/>
    <property type="molecule type" value="Genomic_DNA"/>
</dbReference>
<proteinExistence type="predicted"/>
<sequence length="111" mass="12992">MRSVMKLMVSFEKQSHYVLLFQYLQEILPAIWHTTKKTQLTQTSKNGESFCCVLYHIISLQRILNFAVVVDHQFSLKVLASRQRSKKLCQKNRGHIKVFVTLMEILHSGIE</sequence>
<evidence type="ECO:0000313" key="2">
    <source>
        <dbReference type="Proteomes" id="UP001642409"/>
    </source>
</evidence>
<protein>
    <submittedName>
        <fullName evidence="1">Hypothetical_protein</fullName>
    </submittedName>
</protein>
<comment type="caution">
    <text evidence="1">The sequence shown here is derived from an EMBL/GenBank/DDBJ whole genome shotgun (WGS) entry which is preliminary data.</text>
</comment>
<reference evidence="1 2" key="1">
    <citation type="submission" date="2024-07" db="EMBL/GenBank/DDBJ databases">
        <authorList>
            <person name="Akdeniz Z."/>
        </authorList>
    </citation>
    <scope>NUCLEOTIDE SEQUENCE [LARGE SCALE GENOMIC DNA]</scope>
</reference>